<evidence type="ECO:0000313" key="2">
    <source>
        <dbReference type="EMBL" id="NSK14530.1"/>
    </source>
</evidence>
<keyword evidence="1" id="KW-1133">Transmembrane helix</keyword>
<keyword evidence="1" id="KW-0812">Transmembrane</keyword>
<feature type="transmembrane region" description="Helical" evidence="1">
    <location>
        <begin position="241"/>
        <end position="259"/>
    </location>
</feature>
<feature type="transmembrane region" description="Helical" evidence="1">
    <location>
        <begin position="170"/>
        <end position="203"/>
    </location>
</feature>
<feature type="transmembrane region" description="Helical" evidence="1">
    <location>
        <begin position="265"/>
        <end position="282"/>
    </location>
</feature>
<evidence type="ECO:0000313" key="4">
    <source>
        <dbReference type="Proteomes" id="UP000528555"/>
    </source>
</evidence>
<keyword evidence="4" id="KW-1185">Reference proteome</keyword>
<feature type="transmembrane region" description="Helical" evidence="1">
    <location>
        <begin position="6"/>
        <end position="26"/>
    </location>
</feature>
<dbReference type="EMBL" id="JAAITX010000003">
    <property type="protein sequence ID" value="NVH58304.1"/>
    <property type="molecule type" value="Genomic_DNA"/>
</dbReference>
<dbReference type="AlphaFoldDB" id="A0A850HHT9"/>
<organism evidence="3 4">
    <name type="scientific">Dorea phocaeensis</name>
    <dbReference type="NCBI Taxonomy" id="2040291"/>
    <lineage>
        <taxon>Bacteria</taxon>
        <taxon>Bacillati</taxon>
        <taxon>Bacillota</taxon>
        <taxon>Clostridia</taxon>
        <taxon>Lachnospirales</taxon>
        <taxon>Lachnospiraceae</taxon>
        <taxon>Dorea</taxon>
    </lineage>
</organism>
<name>A0A850HHT9_9FIRM</name>
<dbReference type="Proteomes" id="UP000701680">
    <property type="component" value="Unassembled WGS sequence"/>
</dbReference>
<feature type="transmembrane region" description="Helical" evidence="1">
    <location>
        <begin position="107"/>
        <end position="125"/>
    </location>
</feature>
<reference evidence="4 5" key="1">
    <citation type="journal article" date="2020" name="Cell Host Microbe">
        <title>Functional and Genomic Variation between Human-Derived Isolates of Lachnospiraceae Reveals Inter- and Intra-Species Diversity.</title>
        <authorList>
            <person name="Sorbara M.T."/>
            <person name="Littmann E.R."/>
            <person name="Fontana E."/>
            <person name="Moody T.U."/>
            <person name="Kohout C.E."/>
            <person name="Gjonbalaj M."/>
            <person name="Eaton V."/>
            <person name="Seok R."/>
            <person name="Leiner I.M."/>
            <person name="Pamer E.G."/>
        </authorList>
    </citation>
    <scope>NUCLEOTIDE SEQUENCE [LARGE SCALE GENOMIC DNA]</scope>
    <source>
        <strain evidence="3 4">MSK.17.11</strain>
        <strain evidence="2 5">MSK.17.38</strain>
    </source>
</reference>
<protein>
    <submittedName>
        <fullName evidence="3">Sulfite exporter TauE/SafE family protein</fullName>
    </submittedName>
</protein>
<reference evidence="3" key="2">
    <citation type="submission" date="2020-02" db="EMBL/GenBank/DDBJ databases">
        <authorList>
            <person name="Littmann E."/>
            <person name="Sorbara M."/>
        </authorList>
    </citation>
    <scope>NUCLEOTIDE SEQUENCE</scope>
    <source>
        <strain evidence="3">MSK.17.11</strain>
        <strain evidence="2">MSK.17.38</strain>
    </source>
</reference>
<comment type="caution">
    <text evidence="3">The sequence shown here is derived from an EMBL/GenBank/DDBJ whole genome shotgun (WGS) entry which is preliminary data.</text>
</comment>
<dbReference type="PANTHER" id="PTHR43483">
    <property type="entry name" value="MEMBRANE TRANSPORTER PROTEIN HI_0806-RELATED"/>
    <property type="match status" value="1"/>
</dbReference>
<feature type="transmembrane region" description="Helical" evidence="1">
    <location>
        <begin position="38"/>
        <end position="61"/>
    </location>
</feature>
<evidence type="ECO:0000313" key="3">
    <source>
        <dbReference type="EMBL" id="NVH58304.1"/>
    </source>
</evidence>
<dbReference type="RefSeq" id="WP_101694962.1">
    <property type="nucleotide sequence ID" value="NZ_JAAITX010000003.1"/>
</dbReference>
<dbReference type="OrthoDB" id="357960at2"/>
<feature type="transmembrane region" description="Helical" evidence="1">
    <location>
        <begin position="76"/>
        <end position="95"/>
    </location>
</feature>
<dbReference type="EMBL" id="JAAIUO010000003">
    <property type="protein sequence ID" value="NSK14530.1"/>
    <property type="molecule type" value="Genomic_DNA"/>
</dbReference>
<accession>A0A850HHT9</accession>
<proteinExistence type="predicted"/>
<gene>
    <name evidence="3" type="ORF">G5A66_06505</name>
    <name evidence="2" type="ORF">G5A75_06525</name>
</gene>
<evidence type="ECO:0000256" key="1">
    <source>
        <dbReference type="SAM" id="Phobius"/>
    </source>
</evidence>
<sequence>MSASTILLIFMWIFAIAFIIILFKDVKAHKQELDKAKLGFNSIISLIANFFDTLGIGSYAIATSAWKFNKSISDDLIPGTLNVAFAIPICVEATITMTRISVDPLTLVLMIGSAILGSILGAKIISRMDIMKIRVIMGIALLIVAAVTLCKINSIGPFGMVGTARGLSGAMLVIGVIGNFILGILMTAGIGLYAPCMALILLLGMSTDVAFPIMMGSCAFLCPACGITFIKEGKYQRGATIPMLIAGSIGVLIAGFIVTSLPLTLLTYLVCIVMVICAALFFHDAKKQKK</sequence>
<dbReference type="PANTHER" id="PTHR43483:SF3">
    <property type="entry name" value="MEMBRANE TRANSPORTER PROTEIN HI_0806-RELATED"/>
    <property type="match status" value="1"/>
</dbReference>
<feature type="transmembrane region" description="Helical" evidence="1">
    <location>
        <begin position="131"/>
        <end position="150"/>
    </location>
</feature>
<dbReference type="Proteomes" id="UP000528555">
    <property type="component" value="Unassembled WGS sequence"/>
</dbReference>
<evidence type="ECO:0000313" key="5">
    <source>
        <dbReference type="Proteomes" id="UP000701680"/>
    </source>
</evidence>
<feature type="transmembrane region" description="Helical" evidence="1">
    <location>
        <begin position="209"/>
        <end position="229"/>
    </location>
</feature>
<keyword evidence="1" id="KW-0472">Membrane</keyword>